<gene>
    <name evidence="1" type="ORF">Q604_UNBC00232G0001</name>
</gene>
<dbReference type="EMBL" id="AZMM01000232">
    <property type="protein sequence ID" value="ETJ45780.1"/>
    <property type="molecule type" value="Genomic_DNA"/>
</dbReference>
<feature type="non-terminal residue" evidence="1">
    <location>
        <position position="1"/>
    </location>
</feature>
<protein>
    <submittedName>
        <fullName evidence="1">Pur operon repressor PurR</fullName>
    </submittedName>
</protein>
<proteinExistence type="predicted"/>
<dbReference type="InterPro" id="IPR000836">
    <property type="entry name" value="PRTase_dom"/>
</dbReference>
<dbReference type="PANTHER" id="PTHR43864:SF2">
    <property type="entry name" value="PUR OPERON REPRESSOR"/>
    <property type="match status" value="1"/>
</dbReference>
<dbReference type="InterPro" id="IPR050118">
    <property type="entry name" value="Pur/Pyrimidine_PRTase"/>
</dbReference>
<dbReference type="AlphaFoldDB" id="W1YVP7"/>
<accession>W1YVP7</accession>
<comment type="caution">
    <text evidence="1">The sequence shown here is derived from an EMBL/GenBank/DDBJ whole genome shotgun (WGS) entry which is preliminary data.</text>
</comment>
<evidence type="ECO:0000313" key="1">
    <source>
        <dbReference type="EMBL" id="ETJ45780.1"/>
    </source>
</evidence>
<sequence length="87" mass="9488">TMTLTKRAIPPNARVLIIDDFMKAGGTAKGLKELVLEMSGIVVGTGVLVATAEPNPKLIDDYESLFTFYGIDENTKKISIEPVFDEE</sequence>
<organism evidence="1">
    <name type="scientific">human gut metagenome</name>
    <dbReference type="NCBI Taxonomy" id="408170"/>
    <lineage>
        <taxon>unclassified sequences</taxon>
        <taxon>metagenomes</taxon>
        <taxon>organismal metagenomes</taxon>
    </lineage>
</organism>
<dbReference type="SUPFAM" id="SSF53271">
    <property type="entry name" value="PRTase-like"/>
    <property type="match status" value="1"/>
</dbReference>
<dbReference type="PANTHER" id="PTHR43864">
    <property type="entry name" value="HYPOXANTHINE/GUANINE PHOSPHORIBOSYLTRANSFERASE"/>
    <property type="match status" value="1"/>
</dbReference>
<dbReference type="Gene3D" id="3.40.50.2020">
    <property type="match status" value="1"/>
</dbReference>
<name>W1YVP7_9ZZZZ</name>
<reference evidence="1" key="1">
    <citation type="submission" date="2013-12" db="EMBL/GenBank/DDBJ databases">
        <title>A Varibaculum cambriense genome reconstructed from a premature infant gut community with otherwise low bacterial novelty that shifts toward anaerobic metabolism during the third week of life.</title>
        <authorList>
            <person name="Brown C.T."/>
            <person name="Sharon I."/>
            <person name="Thomas B.C."/>
            <person name="Castelle C.J."/>
            <person name="Morowitz M.J."/>
            <person name="Banfield J.F."/>
        </authorList>
    </citation>
    <scope>NUCLEOTIDE SEQUENCE</scope>
</reference>
<dbReference type="CDD" id="cd06223">
    <property type="entry name" value="PRTases_typeI"/>
    <property type="match status" value="1"/>
</dbReference>
<dbReference type="InterPro" id="IPR029057">
    <property type="entry name" value="PRTase-like"/>
</dbReference>